<dbReference type="EMBL" id="QUMO01000001">
    <property type="protein sequence ID" value="REF88898.1"/>
    <property type="molecule type" value="Genomic_DNA"/>
</dbReference>
<comment type="caution">
    <text evidence="2">The sequence shown here is derived from an EMBL/GenBank/DDBJ whole genome shotgun (WGS) entry which is preliminary data.</text>
</comment>
<proteinExistence type="predicted"/>
<protein>
    <recommendedName>
        <fullName evidence="1">DUF6129 domain-containing protein</fullName>
    </recommendedName>
</protein>
<dbReference type="Pfam" id="PF19624">
    <property type="entry name" value="DUF6129"/>
    <property type="match status" value="1"/>
</dbReference>
<dbReference type="AlphaFoldDB" id="A0A3D9Z3M8"/>
<keyword evidence="3" id="KW-1185">Reference proteome</keyword>
<sequence>MGKAVALSNEDLAEIGRMLADAGDDDLFPALRQRFPKLFFTRCDASDVGETPFISSAQFDVHLIDSADHCVQITADPVRATGIVLARRSVTS</sequence>
<organism evidence="2 3">
    <name type="scientific">Methylovirgula ligni</name>
    <dbReference type="NCBI Taxonomy" id="569860"/>
    <lineage>
        <taxon>Bacteria</taxon>
        <taxon>Pseudomonadati</taxon>
        <taxon>Pseudomonadota</taxon>
        <taxon>Alphaproteobacteria</taxon>
        <taxon>Hyphomicrobiales</taxon>
        <taxon>Beijerinckiaceae</taxon>
        <taxon>Methylovirgula</taxon>
    </lineage>
</organism>
<feature type="domain" description="DUF6129" evidence="1">
    <location>
        <begin position="30"/>
        <end position="76"/>
    </location>
</feature>
<name>A0A3D9Z3M8_9HYPH</name>
<evidence type="ECO:0000313" key="3">
    <source>
        <dbReference type="Proteomes" id="UP000256900"/>
    </source>
</evidence>
<dbReference type="Proteomes" id="UP000256900">
    <property type="component" value="Unassembled WGS sequence"/>
</dbReference>
<dbReference type="InterPro" id="IPR046132">
    <property type="entry name" value="DUF6129"/>
</dbReference>
<evidence type="ECO:0000259" key="1">
    <source>
        <dbReference type="Pfam" id="PF19624"/>
    </source>
</evidence>
<reference evidence="2 3" key="1">
    <citation type="submission" date="2018-08" db="EMBL/GenBank/DDBJ databases">
        <title>Genomic Encyclopedia of Type Strains, Phase IV (KMG-IV): sequencing the most valuable type-strain genomes for metagenomic binning, comparative biology and taxonomic classification.</title>
        <authorList>
            <person name="Goeker M."/>
        </authorList>
    </citation>
    <scope>NUCLEOTIDE SEQUENCE [LARGE SCALE GENOMIC DNA]</scope>
    <source>
        <strain evidence="2 3">BW863</strain>
    </source>
</reference>
<evidence type="ECO:0000313" key="2">
    <source>
        <dbReference type="EMBL" id="REF88898.1"/>
    </source>
</evidence>
<accession>A0A3D9Z3M8</accession>
<gene>
    <name evidence="2" type="ORF">DES32_0109</name>
</gene>